<keyword evidence="6 12" id="KW-1133">Transmembrane helix</keyword>
<comment type="catalytic activity">
    <reaction evidence="1">
        <text>GTP = 3',5'-cyclic GMP + diphosphate</text>
        <dbReference type="Rhea" id="RHEA:13665"/>
        <dbReference type="ChEBI" id="CHEBI:33019"/>
        <dbReference type="ChEBI" id="CHEBI:37565"/>
        <dbReference type="ChEBI" id="CHEBI:57746"/>
        <dbReference type="EC" id="4.6.1.2"/>
    </reaction>
</comment>
<dbReference type="SMART" id="SM00219">
    <property type="entry name" value="TyrKc"/>
    <property type="match status" value="1"/>
</dbReference>
<evidence type="ECO:0000313" key="15">
    <source>
        <dbReference type="EMBL" id="KAK6749595.1"/>
    </source>
</evidence>
<evidence type="ECO:0000256" key="11">
    <source>
        <dbReference type="SAM" id="Coils"/>
    </source>
</evidence>
<dbReference type="Proteomes" id="UP001303046">
    <property type="component" value="Unassembled WGS sequence"/>
</dbReference>
<dbReference type="InterPro" id="IPR001054">
    <property type="entry name" value="A/G_cyclase"/>
</dbReference>
<dbReference type="InterPro" id="IPR028082">
    <property type="entry name" value="Peripla_BP_I"/>
</dbReference>
<keyword evidence="7 12" id="KW-0472">Membrane</keyword>
<evidence type="ECO:0000256" key="6">
    <source>
        <dbReference type="ARBA" id="ARBA00022989"/>
    </source>
</evidence>
<dbReference type="InterPro" id="IPR050401">
    <property type="entry name" value="Cyclic_nucleotide_synthase"/>
</dbReference>
<dbReference type="InterPro" id="IPR001245">
    <property type="entry name" value="Ser-Thr/Tyr_kinase_cat_dom"/>
</dbReference>
<evidence type="ECO:0000256" key="8">
    <source>
        <dbReference type="ARBA" id="ARBA00023180"/>
    </source>
</evidence>
<dbReference type="SUPFAM" id="SSF55073">
    <property type="entry name" value="Nucleotide cyclase"/>
    <property type="match status" value="1"/>
</dbReference>
<dbReference type="EC" id="4.6.1.2" evidence="3"/>
<name>A0ABR1DI15_NECAM</name>
<dbReference type="PANTHER" id="PTHR11920">
    <property type="entry name" value="GUANYLYL CYCLASE"/>
    <property type="match status" value="1"/>
</dbReference>
<keyword evidence="5" id="KW-0547">Nucleotide-binding</keyword>
<evidence type="ECO:0000256" key="7">
    <source>
        <dbReference type="ARBA" id="ARBA00023136"/>
    </source>
</evidence>
<dbReference type="InterPro" id="IPR020635">
    <property type="entry name" value="Tyr_kinase_cat_dom"/>
</dbReference>
<dbReference type="CDD" id="cd07302">
    <property type="entry name" value="CHD"/>
    <property type="match status" value="1"/>
</dbReference>
<keyword evidence="4 12" id="KW-0812">Transmembrane</keyword>
<keyword evidence="11" id="KW-0175">Coiled coil</keyword>
<evidence type="ECO:0000256" key="12">
    <source>
        <dbReference type="SAM" id="Phobius"/>
    </source>
</evidence>
<dbReference type="EMBL" id="JAVFWL010000004">
    <property type="protein sequence ID" value="KAK6749595.1"/>
    <property type="molecule type" value="Genomic_DNA"/>
</dbReference>
<evidence type="ECO:0000256" key="4">
    <source>
        <dbReference type="ARBA" id="ARBA00022692"/>
    </source>
</evidence>
<evidence type="ECO:0000256" key="2">
    <source>
        <dbReference type="ARBA" id="ARBA00004167"/>
    </source>
</evidence>
<evidence type="ECO:0000256" key="9">
    <source>
        <dbReference type="ARBA" id="ARBA00023239"/>
    </source>
</evidence>
<proteinExistence type="predicted"/>
<keyword evidence="16" id="KW-1185">Reference proteome</keyword>
<dbReference type="PROSITE" id="PS50011">
    <property type="entry name" value="PROTEIN_KINASE_DOM"/>
    <property type="match status" value="1"/>
</dbReference>
<reference evidence="15 16" key="1">
    <citation type="submission" date="2023-08" db="EMBL/GenBank/DDBJ databases">
        <title>A Necator americanus chromosomal reference genome.</title>
        <authorList>
            <person name="Ilik V."/>
            <person name="Petrzelkova K.J."/>
            <person name="Pardy F."/>
            <person name="Fuh T."/>
            <person name="Niatou-Singa F.S."/>
            <person name="Gouil Q."/>
            <person name="Baker L."/>
            <person name="Ritchie M.E."/>
            <person name="Jex A.R."/>
            <person name="Gazzola D."/>
            <person name="Li H."/>
            <person name="Toshio Fujiwara R."/>
            <person name="Zhan B."/>
            <person name="Aroian R.V."/>
            <person name="Pafco B."/>
            <person name="Schwarz E.M."/>
        </authorList>
    </citation>
    <scope>NUCLEOTIDE SEQUENCE [LARGE SCALE GENOMIC DNA]</scope>
    <source>
        <strain evidence="15 16">Aroian</strain>
        <tissue evidence="15">Whole animal</tissue>
    </source>
</reference>
<dbReference type="InterPro" id="IPR029787">
    <property type="entry name" value="Nucleotide_cyclase"/>
</dbReference>
<dbReference type="PANTHER" id="PTHR11920:SF498">
    <property type="entry name" value="RECEPTOR-TYPE GUANYLATE CYCLASE GCY-8"/>
    <property type="match status" value="1"/>
</dbReference>
<dbReference type="Pfam" id="PF01094">
    <property type="entry name" value="ANF_receptor"/>
    <property type="match status" value="1"/>
</dbReference>
<organism evidence="15 16">
    <name type="scientific">Necator americanus</name>
    <name type="common">Human hookworm</name>
    <dbReference type="NCBI Taxonomy" id="51031"/>
    <lineage>
        <taxon>Eukaryota</taxon>
        <taxon>Metazoa</taxon>
        <taxon>Ecdysozoa</taxon>
        <taxon>Nematoda</taxon>
        <taxon>Chromadorea</taxon>
        <taxon>Rhabditida</taxon>
        <taxon>Rhabditina</taxon>
        <taxon>Rhabditomorpha</taxon>
        <taxon>Strongyloidea</taxon>
        <taxon>Ancylostomatidae</taxon>
        <taxon>Bunostominae</taxon>
        <taxon>Necator</taxon>
    </lineage>
</organism>
<comment type="subcellular location">
    <subcellularLocation>
        <location evidence="2">Membrane</location>
        <topology evidence="2">Single-pass membrane protein</topology>
    </subcellularLocation>
</comment>
<feature type="domain" description="Protein kinase" evidence="13">
    <location>
        <begin position="540"/>
        <end position="830"/>
    </location>
</feature>
<dbReference type="CDD" id="cd06352">
    <property type="entry name" value="PBP1_NPR_GC-like"/>
    <property type="match status" value="1"/>
</dbReference>
<feature type="transmembrane region" description="Helical" evidence="12">
    <location>
        <begin position="490"/>
        <end position="513"/>
    </location>
</feature>
<evidence type="ECO:0000256" key="5">
    <source>
        <dbReference type="ARBA" id="ARBA00022741"/>
    </source>
</evidence>
<dbReference type="SUPFAM" id="SSF53822">
    <property type="entry name" value="Periplasmic binding protein-like I"/>
    <property type="match status" value="1"/>
</dbReference>
<evidence type="ECO:0000313" key="16">
    <source>
        <dbReference type="Proteomes" id="UP001303046"/>
    </source>
</evidence>
<evidence type="ECO:0000256" key="1">
    <source>
        <dbReference type="ARBA" id="ARBA00001436"/>
    </source>
</evidence>
<keyword evidence="9" id="KW-0456">Lyase</keyword>
<dbReference type="SUPFAM" id="SSF56112">
    <property type="entry name" value="Protein kinase-like (PK-like)"/>
    <property type="match status" value="1"/>
</dbReference>
<keyword evidence="10" id="KW-0141">cGMP biosynthesis</keyword>
<dbReference type="InterPro" id="IPR000719">
    <property type="entry name" value="Prot_kinase_dom"/>
</dbReference>
<evidence type="ECO:0000259" key="13">
    <source>
        <dbReference type="PROSITE" id="PS50011"/>
    </source>
</evidence>
<feature type="domain" description="Guanylate cyclase" evidence="14">
    <location>
        <begin position="850"/>
        <end position="980"/>
    </location>
</feature>
<accession>A0ABR1DI15</accession>
<dbReference type="Gene3D" id="3.30.70.1230">
    <property type="entry name" value="Nucleotide cyclase"/>
    <property type="match status" value="1"/>
</dbReference>
<dbReference type="InterPro" id="IPR001828">
    <property type="entry name" value="ANF_lig-bd_rcpt"/>
</dbReference>
<dbReference type="InterPro" id="IPR011009">
    <property type="entry name" value="Kinase-like_dom_sf"/>
</dbReference>
<comment type="caution">
    <text evidence="15">The sequence shown here is derived from an EMBL/GenBank/DDBJ whole genome shotgun (WGS) entry which is preliminary data.</text>
</comment>
<dbReference type="PROSITE" id="PS50125">
    <property type="entry name" value="GUANYLATE_CYCLASE_2"/>
    <property type="match status" value="1"/>
</dbReference>
<evidence type="ECO:0000256" key="3">
    <source>
        <dbReference type="ARBA" id="ARBA00012202"/>
    </source>
</evidence>
<dbReference type="SMART" id="SM00044">
    <property type="entry name" value="CYCc"/>
    <property type="match status" value="1"/>
</dbReference>
<dbReference type="Pfam" id="PF07714">
    <property type="entry name" value="PK_Tyr_Ser-Thr"/>
    <property type="match status" value="1"/>
</dbReference>
<feature type="coiled-coil region" evidence="11">
    <location>
        <begin position="787"/>
        <end position="814"/>
    </location>
</feature>
<gene>
    <name evidence="15" type="primary">Necator_chrIV.g15214</name>
    <name evidence="15" type="ORF">RB195_001919</name>
</gene>
<dbReference type="Pfam" id="PF00211">
    <property type="entry name" value="Guanylate_cyc"/>
    <property type="match status" value="1"/>
</dbReference>
<sequence length="1074" mass="119593">MTSFRVALAKRGRDGLGRIRVKVGHIGALNALKNDVVVLEVSHKSLRQEHILNDDFDVEIISQNGCGESFEGVAVAADMYHLQKVKAFIGPYCNAEMDAVARMAAFWNIPIIGYMAASNSLSDKKAYPTLARVSLRTTNSIAEATCALLRHYGWYKVAIVTNTGSLAYDRTYAFEEVFHARKITVVKKIIFDEWADSKAMLASGLLQELKNSARIIICLFSNTRESSRELLTAANAQGMSVNEFAYILPWLQKDANCPLLKQQRKVRECVNGSTSRRHHGWQSDVDGAKDVSPWIGSDGTVLQKVKDQYANAIIVDDVNSFDNSVIIPFLDRIKEAGLTEADVDIANIYGYLYLFDALKLYALAAKKVMNETGDARNLVNGRVMWNTMRRMKFTGMLGSSGVASGVVTMDDRAERAPLYRGFFVSPNVDQVQPMVHMEPTMIEKCDGLENKSGCYEIVVTDMMRDFWPSVDRRMPKDEPDCGFRGERCDFTLLIVGAAITVGMILALCGAYILHRIVEKKALDKLPFRIYRDDMQFIDEEQLKSMLSLGSTRTKMSNTNYGARNHAIIGTNTHVIYHKYPQRRPISLNRTDKTLLSWMKQAVHDNVNPFIGITFNEKEEILVIWKFCSRGTLQDIIYNDNITLDQKFHGAFIRDILGGLEYLHASAIGCHGALSTWSCLIDRNWMIKLTDYGIADPLERWEKQQAISVEALKGDDDKSQATQATTLLESIKDGSKVVKPQIQTNKVLNMDLSNLINDCWNSTPEMRPSLRRIKLNVETYLKVKGSLVDQMMRMMEQYTNNLEKLVQERTGMLEDANVRADKLLSQLLPAYVAKELKLGRSVPPKTFSSATVLFSDIVGFTEMCQNASPLEVVNVLNGVFDGFDQFIARRDAYKVETIGDAYMVVSGVPEENGHRHINEIAGIALDVHKFLTEFDVPHKPGTRVVCRLGFHTGPVAAAVVGLNAPRYCLFGDTVNMSSRMESNSEPGKTQISEAANTLLLKEYPDYQTEVRGEIPIKGKGMCTTYWLLGVKRTSANAYLAPSAQGAGGNFGGFLGGTTQASASSLKNPTGSVASK</sequence>
<evidence type="ECO:0000256" key="10">
    <source>
        <dbReference type="ARBA" id="ARBA00023293"/>
    </source>
</evidence>
<keyword evidence="8" id="KW-0325">Glycoprotein</keyword>
<dbReference type="Gene3D" id="1.10.510.10">
    <property type="entry name" value="Transferase(Phosphotransferase) domain 1"/>
    <property type="match status" value="1"/>
</dbReference>
<dbReference type="Gene3D" id="3.40.50.2300">
    <property type="match status" value="3"/>
</dbReference>
<protein>
    <recommendedName>
        <fullName evidence="3">guanylate cyclase</fullName>
        <ecNumber evidence="3">4.6.1.2</ecNumber>
    </recommendedName>
</protein>
<evidence type="ECO:0000259" key="14">
    <source>
        <dbReference type="PROSITE" id="PS50125"/>
    </source>
</evidence>